<keyword evidence="4 5" id="KW-0949">S-adenosyl-L-methionine</keyword>
<dbReference type="Proteomes" id="UP001199296">
    <property type="component" value="Unassembled WGS sequence"/>
</dbReference>
<accession>A0AAW4X125</accession>
<evidence type="ECO:0000313" key="6">
    <source>
        <dbReference type="EMBL" id="MCC3145484.1"/>
    </source>
</evidence>
<organism evidence="6 7">
    <name type="scientific">Halanaerobium polyolivorans</name>
    <dbReference type="NCBI Taxonomy" id="2886943"/>
    <lineage>
        <taxon>Bacteria</taxon>
        <taxon>Bacillati</taxon>
        <taxon>Bacillota</taxon>
        <taxon>Clostridia</taxon>
        <taxon>Halanaerobiales</taxon>
        <taxon>Halanaerobiaceae</taxon>
        <taxon>Halanaerobium</taxon>
    </lineage>
</organism>
<dbReference type="EC" id="2.1.1.195" evidence="5"/>
<dbReference type="GO" id="GO:0019251">
    <property type="term" value="P:anaerobic cobalamin biosynthetic process"/>
    <property type="evidence" value="ECO:0007669"/>
    <property type="project" value="UniProtKB-UniRule"/>
</dbReference>
<comment type="catalytic activity">
    <reaction evidence="5">
        <text>Co-precorrin-5B + S-adenosyl-L-methionine = Co-precorrin-6A + S-adenosyl-L-homocysteine</text>
        <dbReference type="Rhea" id="RHEA:26285"/>
        <dbReference type="ChEBI" id="CHEBI:57856"/>
        <dbReference type="ChEBI" id="CHEBI:59789"/>
        <dbReference type="ChEBI" id="CHEBI:60063"/>
        <dbReference type="ChEBI" id="CHEBI:60064"/>
        <dbReference type="EC" id="2.1.1.195"/>
    </reaction>
</comment>
<keyword evidence="2 5" id="KW-0489">Methyltransferase</keyword>
<dbReference type="HAMAP" id="MF_00787">
    <property type="entry name" value="CbiD"/>
    <property type="match status" value="1"/>
</dbReference>
<dbReference type="Gene3D" id="3.30.2110.10">
    <property type="entry name" value="CbiD-like"/>
    <property type="match status" value="1"/>
</dbReference>
<evidence type="ECO:0000256" key="5">
    <source>
        <dbReference type="HAMAP-Rule" id="MF_00787"/>
    </source>
</evidence>
<dbReference type="Pfam" id="PF01888">
    <property type="entry name" value="CbiD"/>
    <property type="match status" value="1"/>
</dbReference>
<keyword evidence="3 5" id="KW-0808">Transferase</keyword>
<dbReference type="AlphaFoldDB" id="A0AAW4X125"/>
<evidence type="ECO:0000256" key="1">
    <source>
        <dbReference type="ARBA" id="ARBA00022573"/>
    </source>
</evidence>
<evidence type="ECO:0000256" key="2">
    <source>
        <dbReference type="ARBA" id="ARBA00022603"/>
    </source>
</evidence>
<dbReference type="InterPro" id="IPR002748">
    <property type="entry name" value="CbiD"/>
</dbReference>
<keyword evidence="1 5" id="KW-0169">Cobalamin biosynthesis</keyword>
<evidence type="ECO:0000256" key="3">
    <source>
        <dbReference type="ARBA" id="ARBA00022679"/>
    </source>
</evidence>
<proteinExistence type="inferred from homology"/>
<comment type="similarity">
    <text evidence="5">Belongs to the CbiD family.</text>
</comment>
<dbReference type="GO" id="GO:0008168">
    <property type="term" value="F:methyltransferase activity"/>
    <property type="evidence" value="ECO:0007669"/>
    <property type="project" value="UniProtKB-UniRule"/>
</dbReference>
<protein>
    <recommendedName>
        <fullName evidence="5">Cobalt-precorrin-5B C(1)-methyltransferase</fullName>
        <ecNumber evidence="5">2.1.1.195</ecNumber>
    </recommendedName>
    <alternativeName>
        <fullName evidence="5">Cobalt-precorrin-6A synthase</fullName>
    </alternativeName>
</protein>
<sequence>MTFEKYITKGGKKYRLGYTTGTAAAGAAKAAALMLFNQKMVSQVMINTPYGIKVEMNICDAEYSADRAKAAVVKDAGDDPDVTDGLKIYAVLERLVYDEQLEESIINIAAGEGVGTVTKKGLQLPVGSAAVNPTPRKMLKKAVREVFPQNNKFKLTISVPGGKEAAEKTFNPRLGIKGGISILGSSGIVEPMSESAYKESLSVELKQAAALGEKKLYFVFGNNGRDRLLELGIREEQIIRMSNFVGFMLEQSSGLDLEEIIIFGHIGKIVKVAGGIFNTHSKKADGRKEIIAAHAALSGADQQIIKDIFAQNTAEESADYLIEKNMRDVLKSIVEAVALRAAEKIDKEIELNAAIFSFKHGIIAVSKGAEEEFDFE</sequence>
<dbReference type="SUPFAM" id="SSF111342">
    <property type="entry name" value="CbiD-like"/>
    <property type="match status" value="1"/>
</dbReference>
<dbReference type="PIRSF" id="PIRSF026782">
    <property type="entry name" value="CbiD"/>
    <property type="match status" value="1"/>
</dbReference>
<keyword evidence="7" id="KW-1185">Reference proteome</keyword>
<dbReference type="PANTHER" id="PTHR35863">
    <property type="entry name" value="COBALT-PRECORRIN-5B C(1)-METHYLTRANSFERASE"/>
    <property type="match status" value="1"/>
</dbReference>
<comment type="function">
    <text evidence="5">Catalyzes the methylation of C-1 in cobalt-precorrin-5B to form cobalt-precorrin-6A.</text>
</comment>
<dbReference type="NCBIfam" id="TIGR00312">
    <property type="entry name" value="cbiD"/>
    <property type="match status" value="1"/>
</dbReference>
<comment type="caution">
    <text evidence="6">The sequence shown here is derived from an EMBL/GenBank/DDBJ whole genome shotgun (WGS) entry which is preliminary data.</text>
</comment>
<comment type="pathway">
    <text evidence="5">Cofactor biosynthesis; adenosylcobalamin biosynthesis; cob(II)yrinate a,c-diamide from sirohydrochlorin (anaerobic route): step 6/10.</text>
</comment>
<dbReference type="GO" id="GO:0032259">
    <property type="term" value="P:methylation"/>
    <property type="evidence" value="ECO:0007669"/>
    <property type="project" value="UniProtKB-KW"/>
</dbReference>
<evidence type="ECO:0000256" key="4">
    <source>
        <dbReference type="ARBA" id="ARBA00022691"/>
    </source>
</evidence>
<dbReference type="PANTHER" id="PTHR35863:SF1">
    <property type="entry name" value="COBALT-PRECORRIN-5B C(1)-METHYLTRANSFERASE"/>
    <property type="match status" value="1"/>
</dbReference>
<reference evidence="6 7" key="1">
    <citation type="submission" date="2021-10" db="EMBL/GenBank/DDBJ databases">
        <authorList>
            <person name="Grouzdev D.S."/>
            <person name="Pantiukh K.S."/>
            <person name="Krutkina M.S."/>
        </authorList>
    </citation>
    <scope>NUCLEOTIDE SEQUENCE [LARGE SCALE GENOMIC DNA]</scope>
    <source>
        <strain evidence="6 7">Z-7514</strain>
    </source>
</reference>
<dbReference type="InterPro" id="IPR036074">
    <property type="entry name" value="CbiD_sf"/>
</dbReference>
<gene>
    <name evidence="5 6" type="primary">cbiD</name>
    <name evidence="6" type="ORF">LJ207_09130</name>
</gene>
<evidence type="ECO:0000313" key="7">
    <source>
        <dbReference type="Proteomes" id="UP001199296"/>
    </source>
</evidence>
<dbReference type="RefSeq" id="WP_229346188.1">
    <property type="nucleotide sequence ID" value="NZ_JAJFAT010000012.1"/>
</dbReference>
<dbReference type="EMBL" id="JAJFAT010000012">
    <property type="protein sequence ID" value="MCC3145484.1"/>
    <property type="molecule type" value="Genomic_DNA"/>
</dbReference>
<name>A0AAW4X125_9FIRM</name>